<dbReference type="STRING" id="1072389.K1WG62"/>
<dbReference type="OrthoDB" id="412402at2759"/>
<dbReference type="GeneID" id="18765948"/>
<sequence length="615" mass="69998">MTFGVELEFAVAMIFPNDTNPNPSDPRTVIFKPTTEEYTDVIRGYQQLSPDPDPEPSAAVLHAVEYDSRQPAVFRAVSQTLQDAGFPVVFDANPRNETGVMPTSWEVIRSDRARVDRYDMDAVYKYMPVKVRSPAYTLTEENLERVRQVCLLIRKTYISRIHETMALHVHIGYGDEGFTMETVRDLLAFTWAFEPQFDSLHPEAKLQDEHCESMRDQSYMANVWYAKHGERMTPLQGVVNIWGVTAGLATSIGTAFHPAFELSPKNQRVSFCGLFCRTKPPGERLCTAIPTIEFRQHKATLFGERVTMWIETVAGVVRFVKNAEKIDLLNLFELLKHEKWEKLGDGNDAQREEIMGPILADHGFTIIDLLRHTGLEKQADYYEDQWNTHERTRFIPVVQLEVQPGVMIAAAKFHPRFTRWQYLEEPGELSDAQLNSADASRVLWEQMSRVVELYKDVIGKDLPELTPPQFDPEDPDMWPIHMSSFDRETGGEDYDVRYASKGSKVNSALLPVPRIIGTDEACRSQLVAIRSQSEWLARESNRVGHGPDDSQPTACKRSDLIIVRHVNKARRSDATVQYCTAPTGMPYAQIISTWYLESLEQTRPSRHSEASPSPA</sequence>
<evidence type="ECO:0000313" key="2">
    <source>
        <dbReference type="Proteomes" id="UP000006753"/>
    </source>
</evidence>
<dbReference type="PANTHER" id="PTHR36847:SF1">
    <property type="entry name" value="AMIDOLIGASE ENZYME"/>
    <property type="match status" value="1"/>
</dbReference>
<organism evidence="1 2">
    <name type="scientific">Marssonina brunnea f. sp. multigermtubi (strain MB_m1)</name>
    <name type="common">Marssonina leaf spot fungus</name>
    <dbReference type="NCBI Taxonomy" id="1072389"/>
    <lineage>
        <taxon>Eukaryota</taxon>
        <taxon>Fungi</taxon>
        <taxon>Dikarya</taxon>
        <taxon>Ascomycota</taxon>
        <taxon>Pezizomycotina</taxon>
        <taxon>Leotiomycetes</taxon>
        <taxon>Helotiales</taxon>
        <taxon>Drepanopezizaceae</taxon>
        <taxon>Drepanopeziza</taxon>
    </lineage>
</organism>
<dbReference type="KEGG" id="mbe:MBM_10025"/>
<dbReference type="HOGENOM" id="CLU_444147_0_0_1"/>
<evidence type="ECO:0000313" key="1">
    <source>
        <dbReference type="EMBL" id="EKD11831.1"/>
    </source>
</evidence>
<dbReference type="EMBL" id="JH921483">
    <property type="protein sequence ID" value="EKD11831.1"/>
    <property type="molecule type" value="Genomic_DNA"/>
</dbReference>
<dbReference type="InParanoid" id="K1WG62"/>
<evidence type="ECO:0008006" key="3">
    <source>
        <dbReference type="Google" id="ProtNLM"/>
    </source>
</evidence>
<dbReference type="eggNOG" id="ENOG502SUNA">
    <property type="taxonomic scope" value="Eukaryota"/>
</dbReference>
<dbReference type="PANTHER" id="PTHR36847">
    <property type="entry name" value="AMIDOLIGASE ENZYME"/>
    <property type="match status" value="1"/>
</dbReference>
<dbReference type="Proteomes" id="UP000006753">
    <property type="component" value="Unassembled WGS sequence"/>
</dbReference>
<reference evidence="1 2" key="1">
    <citation type="journal article" date="2012" name="BMC Genomics">
        <title>Sequencing the genome of Marssonina brunnea reveals fungus-poplar co-evolution.</title>
        <authorList>
            <person name="Zhu S."/>
            <person name="Cao Y.-Z."/>
            <person name="Jiang C."/>
            <person name="Tan B.-Y."/>
            <person name="Wang Z."/>
            <person name="Feng S."/>
            <person name="Zhang L."/>
            <person name="Su X.-H."/>
            <person name="Brejova B."/>
            <person name="Vinar T."/>
            <person name="Xu M."/>
            <person name="Wang M.-X."/>
            <person name="Zhang S.-G."/>
            <person name="Huang M.-R."/>
            <person name="Wu R."/>
            <person name="Zhou Y."/>
        </authorList>
    </citation>
    <scope>NUCLEOTIDE SEQUENCE [LARGE SCALE GENOMIC DNA]</scope>
    <source>
        <strain evidence="1 2">MB_m1</strain>
    </source>
</reference>
<name>K1WG62_MARBU</name>
<gene>
    <name evidence="1" type="ORF">MBM_10025</name>
</gene>
<dbReference type="InterPro" id="IPR022025">
    <property type="entry name" value="Amidoligase_2"/>
</dbReference>
<protein>
    <recommendedName>
        <fullName evidence="3">Amidoligase enzyme</fullName>
    </recommendedName>
</protein>
<dbReference type="AlphaFoldDB" id="K1WG62"/>
<keyword evidence="2" id="KW-1185">Reference proteome</keyword>
<accession>K1WG62</accession>
<dbReference type="Pfam" id="PF12224">
    <property type="entry name" value="Amidoligase_2"/>
    <property type="match status" value="1"/>
</dbReference>
<proteinExistence type="predicted"/>